<dbReference type="CDD" id="cd01545">
    <property type="entry name" value="PBP1_SalR"/>
    <property type="match status" value="1"/>
</dbReference>
<dbReference type="SMART" id="SM00354">
    <property type="entry name" value="HTH_LACI"/>
    <property type="match status" value="1"/>
</dbReference>
<dbReference type="SUPFAM" id="SSF53822">
    <property type="entry name" value="Periplasmic binding protein-like I"/>
    <property type="match status" value="1"/>
</dbReference>
<dbReference type="EMBL" id="BAAAFO010000003">
    <property type="protein sequence ID" value="GAA0252898.1"/>
    <property type="molecule type" value="Genomic_DNA"/>
</dbReference>
<evidence type="ECO:0000313" key="5">
    <source>
        <dbReference type="EMBL" id="GAA0252898.1"/>
    </source>
</evidence>
<comment type="caution">
    <text evidence="5">The sequence shown here is derived from an EMBL/GenBank/DDBJ whole genome shotgun (WGS) entry which is preliminary data.</text>
</comment>
<sequence length="339" mass="37247">MRARIEDVAREAGVSPKTVSRVLNNEPNVRDEMRQRIVAAVQALGYRPNPSARSLASNRAFLVALLYDNPSPHYVMEVQQGALEACDAHQYSMMVRPLVSGAADFVERVDALISQFRLDGLLLTPPICDHAALLDLLRTRDIPWASISPKNYTEGVGATLDERSASCEMVQHLASLGHRRIAHITGHPKHGGNVWRLRGYRDGLEQAHLAYDPALVVEGQFSFDSGVAGARRLFALEHRPTAIFGANDDTAAGVLWAAAERGLQVPKDVSVCGFDDIPLSRQVWPALTTVRQPSQDMGRIAAMQLLRTIKSGKPGQMVSVPYTLRLRQSTGPAPRRIRP</sequence>
<dbReference type="InterPro" id="IPR010982">
    <property type="entry name" value="Lambda_DNA-bd_dom_sf"/>
</dbReference>
<dbReference type="Gene3D" id="3.40.50.2300">
    <property type="match status" value="2"/>
</dbReference>
<dbReference type="CDD" id="cd01392">
    <property type="entry name" value="HTH_LacI"/>
    <property type="match status" value="1"/>
</dbReference>
<dbReference type="GO" id="GO:0003677">
    <property type="term" value="F:DNA binding"/>
    <property type="evidence" value="ECO:0007669"/>
    <property type="project" value="UniProtKB-KW"/>
</dbReference>
<dbReference type="PRINTS" id="PR00036">
    <property type="entry name" value="HTHLACI"/>
</dbReference>
<dbReference type="RefSeq" id="WP_343882362.1">
    <property type="nucleotide sequence ID" value="NZ_BAAAFO010000003.1"/>
</dbReference>
<evidence type="ECO:0000256" key="1">
    <source>
        <dbReference type="ARBA" id="ARBA00023015"/>
    </source>
</evidence>
<dbReference type="PANTHER" id="PTHR30146:SF153">
    <property type="entry name" value="LACTOSE OPERON REPRESSOR"/>
    <property type="match status" value="1"/>
</dbReference>
<name>A0ABN0UJP2_9GAMM</name>
<gene>
    <name evidence="5" type="ORF">GCM10009126_17730</name>
</gene>
<dbReference type="Pfam" id="PF00356">
    <property type="entry name" value="LacI"/>
    <property type="match status" value="1"/>
</dbReference>
<proteinExistence type="predicted"/>
<evidence type="ECO:0000256" key="3">
    <source>
        <dbReference type="ARBA" id="ARBA00023163"/>
    </source>
</evidence>
<evidence type="ECO:0000313" key="6">
    <source>
        <dbReference type="Proteomes" id="UP001500657"/>
    </source>
</evidence>
<feature type="domain" description="HTH lacI-type" evidence="4">
    <location>
        <begin position="3"/>
        <end position="57"/>
    </location>
</feature>
<dbReference type="PROSITE" id="PS50932">
    <property type="entry name" value="HTH_LACI_2"/>
    <property type="match status" value="1"/>
</dbReference>
<accession>A0ABN0UJP2</accession>
<keyword evidence="2 5" id="KW-0238">DNA-binding</keyword>
<reference evidence="5 6" key="1">
    <citation type="journal article" date="2019" name="Int. J. Syst. Evol. Microbiol.">
        <title>The Global Catalogue of Microorganisms (GCM) 10K type strain sequencing project: providing services to taxonomists for standard genome sequencing and annotation.</title>
        <authorList>
            <consortium name="The Broad Institute Genomics Platform"/>
            <consortium name="The Broad Institute Genome Sequencing Center for Infectious Disease"/>
            <person name="Wu L."/>
            <person name="Ma J."/>
        </authorList>
    </citation>
    <scope>NUCLEOTIDE SEQUENCE [LARGE SCALE GENOMIC DNA]</scope>
    <source>
        <strain evidence="5 6">JCM 16242</strain>
    </source>
</reference>
<dbReference type="InterPro" id="IPR028082">
    <property type="entry name" value="Peripla_BP_I"/>
</dbReference>
<protein>
    <submittedName>
        <fullName evidence="5">LacI family DNA-binding transcriptional regulator</fullName>
    </submittedName>
</protein>
<dbReference type="Proteomes" id="UP001500657">
    <property type="component" value="Unassembled WGS sequence"/>
</dbReference>
<evidence type="ECO:0000256" key="2">
    <source>
        <dbReference type="ARBA" id="ARBA00023125"/>
    </source>
</evidence>
<keyword evidence="3" id="KW-0804">Transcription</keyword>
<keyword evidence="6" id="KW-1185">Reference proteome</keyword>
<dbReference type="PROSITE" id="PS00356">
    <property type="entry name" value="HTH_LACI_1"/>
    <property type="match status" value="1"/>
</dbReference>
<keyword evidence="1" id="KW-0805">Transcription regulation</keyword>
<dbReference type="InterPro" id="IPR000843">
    <property type="entry name" value="HTH_LacI"/>
</dbReference>
<evidence type="ECO:0000259" key="4">
    <source>
        <dbReference type="PROSITE" id="PS50932"/>
    </source>
</evidence>
<organism evidence="5 6">
    <name type="scientific">Rhodanobacter caeni</name>
    <dbReference type="NCBI Taxonomy" id="657654"/>
    <lineage>
        <taxon>Bacteria</taxon>
        <taxon>Pseudomonadati</taxon>
        <taxon>Pseudomonadota</taxon>
        <taxon>Gammaproteobacteria</taxon>
        <taxon>Lysobacterales</taxon>
        <taxon>Rhodanobacteraceae</taxon>
        <taxon>Rhodanobacter</taxon>
    </lineage>
</organism>
<dbReference type="Pfam" id="PF13377">
    <property type="entry name" value="Peripla_BP_3"/>
    <property type="match status" value="1"/>
</dbReference>
<dbReference type="InterPro" id="IPR046335">
    <property type="entry name" value="LacI/GalR-like_sensor"/>
</dbReference>
<dbReference type="SUPFAM" id="SSF47413">
    <property type="entry name" value="lambda repressor-like DNA-binding domains"/>
    <property type="match status" value="1"/>
</dbReference>
<dbReference type="Gene3D" id="1.10.260.40">
    <property type="entry name" value="lambda repressor-like DNA-binding domains"/>
    <property type="match status" value="1"/>
</dbReference>
<dbReference type="PANTHER" id="PTHR30146">
    <property type="entry name" value="LACI-RELATED TRANSCRIPTIONAL REPRESSOR"/>
    <property type="match status" value="1"/>
</dbReference>